<name>A0AAV9X089_9PEZI</name>
<reference evidence="1 2" key="1">
    <citation type="submission" date="2019-10" db="EMBL/GenBank/DDBJ databases">
        <authorList>
            <person name="Palmer J.M."/>
        </authorList>
    </citation>
    <scope>NUCLEOTIDE SEQUENCE [LARGE SCALE GENOMIC DNA]</scope>
    <source>
        <strain evidence="1 2">TWF694</strain>
    </source>
</reference>
<evidence type="ECO:0000313" key="1">
    <source>
        <dbReference type="EMBL" id="KAK6530317.1"/>
    </source>
</evidence>
<dbReference type="AlphaFoldDB" id="A0AAV9X089"/>
<sequence>MYHLPSTATVNRPDYFLQDPQEGSYPGSFMKISHRRKRGKKWLLTLTGNRYHTPQQEVPTVPPHSMGYIDPFYATLGSLDHPGIDVTLAAYKHAIVGQNETTPKPWRFELTRIFQSIPTLELQKGYIECYTLGYNGQNFWYGQVPRSFEQAFMFGQLERQWDEDVQGVLFRRLNGISEEGEVDGVRKFLRPGEIEDPDIPELSPGGHFVPRHRMPVWERVRGQHN</sequence>
<dbReference type="Proteomes" id="UP001365542">
    <property type="component" value="Unassembled WGS sequence"/>
</dbReference>
<organism evidence="1 2">
    <name type="scientific">Orbilia ellipsospora</name>
    <dbReference type="NCBI Taxonomy" id="2528407"/>
    <lineage>
        <taxon>Eukaryota</taxon>
        <taxon>Fungi</taxon>
        <taxon>Dikarya</taxon>
        <taxon>Ascomycota</taxon>
        <taxon>Pezizomycotina</taxon>
        <taxon>Orbiliomycetes</taxon>
        <taxon>Orbiliales</taxon>
        <taxon>Orbiliaceae</taxon>
        <taxon>Orbilia</taxon>
    </lineage>
</organism>
<proteinExistence type="predicted"/>
<gene>
    <name evidence="1" type="ORF">TWF694_003677</name>
</gene>
<evidence type="ECO:0000313" key="2">
    <source>
        <dbReference type="Proteomes" id="UP001365542"/>
    </source>
</evidence>
<protein>
    <submittedName>
        <fullName evidence="1">Uncharacterized protein</fullName>
    </submittedName>
</protein>
<comment type="caution">
    <text evidence="1">The sequence shown here is derived from an EMBL/GenBank/DDBJ whole genome shotgun (WGS) entry which is preliminary data.</text>
</comment>
<accession>A0AAV9X089</accession>
<dbReference type="EMBL" id="JAVHJO010000013">
    <property type="protein sequence ID" value="KAK6530317.1"/>
    <property type="molecule type" value="Genomic_DNA"/>
</dbReference>
<keyword evidence="2" id="KW-1185">Reference proteome</keyword>